<sequence length="234" mass="25437">MTESFPTLPQVIGANVRRLRGNHPLADVASFGRLLGVRWSSGSIHAIERGDFKATIETIALLLVALDSLETEGKTLRGSLTIRDLLEGDDLPGGQSVQLTDELVTSRSRILALLEGGTSGTIIDGERMLKKAAEGVKDYVNQLENLHLASDTIDHLSAVEKSGPITATEQRLSANAGIHETEFRSWALHLWGKPFEQHRDEIAGKDSTPQKKGRVSRALLAEIKTAMKANRGND</sequence>
<evidence type="ECO:0000313" key="2">
    <source>
        <dbReference type="Proteomes" id="UP000031524"/>
    </source>
</evidence>
<reference evidence="1 2" key="1">
    <citation type="submission" date="2013-04" db="EMBL/GenBank/DDBJ databases">
        <title>Complete genome sequence of Corynebacterium humireducens DSM 45392(T), isolated from a wastewater-fed microbial fuel cell.</title>
        <authorList>
            <person name="Ruckert C."/>
            <person name="Albersmeier A."/>
            <person name="Kalinowski J."/>
        </authorList>
    </citation>
    <scope>NUCLEOTIDE SEQUENCE [LARGE SCALE GENOMIC DNA]</scope>
    <source>
        <strain evidence="2">MFC-5</strain>
    </source>
</reference>
<dbReference type="OrthoDB" id="5117551at2"/>
<dbReference type="KEGG" id="chm:B842_09275"/>
<name>A0A0B5DD55_9CORY</name>
<dbReference type="RefSeq" id="WP_052437863.1">
    <property type="nucleotide sequence ID" value="NZ_BCSU01000009.1"/>
</dbReference>
<keyword evidence="2" id="KW-1185">Reference proteome</keyword>
<organism evidence="1 2">
    <name type="scientific">Corynebacterium humireducens NBRC 106098 = DSM 45392</name>
    <dbReference type="NCBI Taxonomy" id="1223515"/>
    <lineage>
        <taxon>Bacteria</taxon>
        <taxon>Bacillati</taxon>
        <taxon>Actinomycetota</taxon>
        <taxon>Actinomycetes</taxon>
        <taxon>Mycobacteriales</taxon>
        <taxon>Corynebacteriaceae</taxon>
        <taxon>Corynebacterium</taxon>
    </lineage>
</organism>
<gene>
    <name evidence="1" type="ORF">B842_09275</name>
</gene>
<dbReference type="AlphaFoldDB" id="A0A0B5DD55"/>
<evidence type="ECO:0000313" key="1">
    <source>
        <dbReference type="EMBL" id="AJE33704.1"/>
    </source>
</evidence>
<dbReference type="STRING" id="1223515.B842_09275"/>
<accession>A0A0B5DD55</accession>
<dbReference type="EMBL" id="CP005286">
    <property type="protein sequence ID" value="AJE33704.1"/>
    <property type="molecule type" value="Genomic_DNA"/>
</dbReference>
<dbReference type="HOGENOM" id="CLU_1183424_0_0_11"/>
<proteinExistence type="predicted"/>
<dbReference type="Proteomes" id="UP000031524">
    <property type="component" value="Chromosome"/>
</dbReference>
<protein>
    <submittedName>
        <fullName evidence="1">XRE family transcripitonal regulator</fullName>
    </submittedName>
</protein>